<evidence type="ECO:0000313" key="1">
    <source>
        <dbReference type="EMBL" id="PLN80190.1"/>
    </source>
</evidence>
<keyword evidence="2" id="KW-1185">Reference proteome</keyword>
<dbReference type="AlphaFoldDB" id="A0A2J5HSA1"/>
<protein>
    <submittedName>
        <fullName evidence="1">Uncharacterized protein</fullName>
    </submittedName>
</protein>
<reference evidence="2" key="1">
    <citation type="submission" date="2017-12" db="EMBL/GenBank/DDBJ databases">
        <authorList>
            <consortium name="DOE Joint Genome Institute"/>
            <person name="Mondo S.J."/>
            <person name="Kjaerbolling I."/>
            <person name="Vesth T.C."/>
            <person name="Frisvad J.C."/>
            <person name="Nybo J.L."/>
            <person name="Theobald S."/>
            <person name="Kuo A."/>
            <person name="Bowyer P."/>
            <person name="Matsuda Y."/>
            <person name="Lyhne E.K."/>
            <person name="Kogle M.E."/>
            <person name="Clum A."/>
            <person name="Lipzen A."/>
            <person name="Salamov A."/>
            <person name="Ngan C.Y."/>
            <person name="Daum C."/>
            <person name="Chiniquy J."/>
            <person name="Barry K."/>
            <person name="LaButti K."/>
            <person name="Haridas S."/>
            <person name="Simmons B.A."/>
            <person name="Magnuson J.K."/>
            <person name="Mortensen U.H."/>
            <person name="Larsen T.O."/>
            <person name="Grigoriev I.V."/>
            <person name="Baker S.E."/>
            <person name="Andersen M.R."/>
            <person name="Nordberg H.P."/>
            <person name="Cantor M.N."/>
            <person name="Hua S.X."/>
        </authorList>
    </citation>
    <scope>NUCLEOTIDE SEQUENCE [LARGE SCALE GENOMIC DNA]</scope>
    <source>
        <strain evidence="2">IBT 19404</strain>
    </source>
</reference>
<dbReference type="EMBL" id="KZ559550">
    <property type="protein sequence ID" value="PLN80190.1"/>
    <property type="molecule type" value="Genomic_DNA"/>
</dbReference>
<dbReference type="OrthoDB" id="4505928at2759"/>
<gene>
    <name evidence="1" type="ORF">BDW42DRAFT_115618</name>
</gene>
<dbReference type="Proteomes" id="UP000235023">
    <property type="component" value="Unassembled WGS sequence"/>
</dbReference>
<sequence>MESRTSHEICRLRCVTDELLQENERLRRLLSSTSNVRRCGECSREIDGAEVPKEDISFDPDSVRDDRKNKTIDIDSVDRRSCPSPAIPFGPSTDLFRETDSPHIMPLGEPDSMLLLPEVLPHPTASTTDVENFESSQNTTVCAVALELVMSCNRKNLSISELDMRLRCGYRRAQFQWEGCRVDNRVLFAVLSEIT</sequence>
<organism evidence="1 2">
    <name type="scientific">Aspergillus taichungensis</name>
    <dbReference type="NCBI Taxonomy" id="482145"/>
    <lineage>
        <taxon>Eukaryota</taxon>
        <taxon>Fungi</taxon>
        <taxon>Dikarya</taxon>
        <taxon>Ascomycota</taxon>
        <taxon>Pezizomycotina</taxon>
        <taxon>Eurotiomycetes</taxon>
        <taxon>Eurotiomycetidae</taxon>
        <taxon>Eurotiales</taxon>
        <taxon>Aspergillaceae</taxon>
        <taxon>Aspergillus</taxon>
        <taxon>Aspergillus subgen. Circumdati</taxon>
    </lineage>
</organism>
<proteinExistence type="predicted"/>
<dbReference type="PANTHER" id="PTHR42070:SF1">
    <property type="entry name" value="FILAMENT ASSOCIATED PROTEIN, PUTATIVE (AFU_ORTHOLOGUE AFUA_8G06630)-RELATED"/>
    <property type="match status" value="1"/>
</dbReference>
<name>A0A2J5HSA1_9EURO</name>
<accession>A0A2J5HSA1</accession>
<dbReference type="PANTHER" id="PTHR42070">
    <property type="entry name" value="FILAMENT ASSOCIATED PROTEIN, PUTATIVE (AFU_ORTHOLOGUE AFUA_8G06630)-RELATED"/>
    <property type="match status" value="1"/>
</dbReference>
<evidence type="ECO:0000313" key="2">
    <source>
        <dbReference type="Proteomes" id="UP000235023"/>
    </source>
</evidence>